<keyword evidence="3" id="KW-1185">Reference proteome</keyword>
<accession>A0A8K0A4L6</accession>
<dbReference type="EMBL" id="OV696690">
    <property type="protein sequence ID" value="CAH1266424.1"/>
    <property type="molecule type" value="Genomic_DNA"/>
</dbReference>
<dbReference type="AlphaFoldDB" id="A0A8K0A4L6"/>
<proteinExistence type="predicted"/>
<name>A0A8K0A4L6_BRALA</name>
<reference evidence="2" key="1">
    <citation type="submission" date="2022-01" db="EMBL/GenBank/DDBJ databases">
        <authorList>
            <person name="Braso-Vives M."/>
        </authorList>
    </citation>
    <scope>NUCLEOTIDE SEQUENCE</scope>
</reference>
<dbReference type="Proteomes" id="UP000838412">
    <property type="component" value="Chromosome 5"/>
</dbReference>
<sequence length="100" mass="10969">MNEQGKTSDSQRKHELEIGALRLRGVGQQVGNGQLGVRVLRCGDGKGVMDIRKSGGRSSATQLTKFRRGYARQDADDSGYGGFMELEGGFHGTCYHRYES</sequence>
<evidence type="ECO:0000313" key="3">
    <source>
        <dbReference type="Proteomes" id="UP000838412"/>
    </source>
</evidence>
<evidence type="ECO:0000313" key="1">
    <source>
        <dbReference type="EMBL" id="CAH1266424.1"/>
    </source>
</evidence>
<protein>
    <submittedName>
        <fullName evidence="1">Hypp3367 protein</fullName>
    </submittedName>
    <submittedName>
        <fullName evidence="2">Hypp3371 protein</fullName>
    </submittedName>
</protein>
<organism evidence="2 3">
    <name type="scientific">Branchiostoma lanceolatum</name>
    <name type="common">Common lancelet</name>
    <name type="synonym">Amphioxus lanceolatum</name>
    <dbReference type="NCBI Taxonomy" id="7740"/>
    <lineage>
        <taxon>Eukaryota</taxon>
        <taxon>Metazoa</taxon>
        <taxon>Chordata</taxon>
        <taxon>Cephalochordata</taxon>
        <taxon>Leptocardii</taxon>
        <taxon>Amphioxiformes</taxon>
        <taxon>Branchiostomatidae</taxon>
        <taxon>Branchiostoma</taxon>
    </lineage>
</organism>
<gene>
    <name evidence="2" type="primary">Hypp3371</name>
    <name evidence="1" type="synonym">Hypp3367</name>
    <name evidence="1" type="ORF">BLAG_LOCUS20023</name>
    <name evidence="2" type="ORF">BLAG_LOCUS20026</name>
</gene>
<dbReference type="EMBL" id="OV696690">
    <property type="protein sequence ID" value="CAH1266427.1"/>
    <property type="molecule type" value="Genomic_DNA"/>
</dbReference>
<evidence type="ECO:0000313" key="2">
    <source>
        <dbReference type="EMBL" id="CAH1266427.1"/>
    </source>
</evidence>